<feature type="transmembrane region" description="Helical" evidence="10">
    <location>
        <begin position="749"/>
        <end position="769"/>
    </location>
</feature>
<gene>
    <name evidence="13" type="primary">TBLA0G03370</name>
    <name evidence="13" type="ORF">TBLA_0G03370</name>
</gene>
<keyword evidence="5 10" id="KW-0378">Hydrolase</keyword>
<feature type="transmembrane region" description="Helical" evidence="10">
    <location>
        <begin position="960"/>
        <end position="978"/>
    </location>
</feature>
<evidence type="ECO:0000256" key="9">
    <source>
        <dbReference type="ARBA" id="ARBA00023136"/>
    </source>
</evidence>
<evidence type="ECO:0000313" key="14">
    <source>
        <dbReference type="Proteomes" id="UP000002866"/>
    </source>
</evidence>
<dbReference type="GO" id="GO:0034368">
    <property type="term" value="P:protein-lipid complex remodeling"/>
    <property type="evidence" value="ECO:0007669"/>
    <property type="project" value="EnsemblFungi"/>
</dbReference>
<feature type="transmembrane region" description="Helical" evidence="10">
    <location>
        <begin position="866"/>
        <end position="882"/>
    </location>
</feature>
<comment type="function">
    <text evidence="10">Involved in inositol deacylation of GPI-anchored proteins which plays important roles in the quality control and ER-associated degradation of GPI-anchored proteins.</text>
</comment>
<dbReference type="InterPro" id="IPR012908">
    <property type="entry name" value="PGAP1-ab_dom-like"/>
</dbReference>
<keyword evidence="6 10" id="KW-0256">Endoplasmic reticulum</keyword>
<dbReference type="AlphaFoldDB" id="I2H7C2"/>
<feature type="transmembrane region" description="Helical" evidence="10">
    <location>
        <begin position="990"/>
        <end position="1008"/>
    </location>
</feature>
<evidence type="ECO:0000259" key="12">
    <source>
        <dbReference type="Pfam" id="PF25140"/>
    </source>
</evidence>
<sequence>MRLRKIVRNFDNKENTFLISQESDSPIAHRSKTMDLNVPPTKIPRSLFGYKNIKYFNYSAYIGIVTLLIFAFCNVLTHFNGADLPGCHQIYMYPSYARIDGFDERYTDLASKYHLYLYREQDKDKEPVNNDEIQLDGIPVLFIPGNAGSFKQVRSIAAASANLYFDYKEDITNEVAKNLDVFAADFNEDFTAFHGRTLLDQAIYLNDAVRYILELYEQSPSHKDTLPKSVIIVGHSMGGIVARVMPTLENYVDESITSIITLSTPHAAAPLTFDGDVLKLYEQTNDYWNKQFSNPNSYFSQHLSLISITGGISDMILPADYTAVNTIIPPANGFTTYSSNIPDVWTPIDHLAVVWCDQLRQVIAQLLLESVDSTSPSKVKSLAERIAIAKHLLLSGFEEESYQMETITNEENQYTALDQDKLLEAYNLKTGDILTIRLADVTELPSYIKVIIPKDTASTYQFSMLSSLHNIKIRFCTNKKKALPDNDDNSVYFNCVSEDDLFATIPNPSEGVFLASDSSMDSDHEPYKMLVFTEKELSKFDFIIIETPPIVEMKASDYSVIAMETDYYLETTKYSPFYTTFFGFTELVPETAFVRTFKHPKIWNSLFSYRVTSFLYSVKVDNFLFRPFVRQWVKSPLESKWHMDVLSHSFDVNMHNKAPFVPYEPQDTNCTDCGLNMVVIVPPRMDLQLEWSVNWPLTIKMLFIRYRLAIASFPTFFISGIIAIQFYYYNKTEIYPAFEDVTNMLIKRYSIPIVISFFLLSPVTSTRFVQRILYWIDPLKVSRPLLFENEGIYSDIYYLGISDIFPSLLGPVFGYIAIGIVYTFCMILKVCENLIKKITRSRIFKGKLYVELPPNMKNQGKILGKTRLAAAFLLVLMVIFYIPYQLAFLLVVIVQIGTCGRIASISGIERTKDYSNLRNYNFSILLLSLFVAAINFPVIIVFLHNVAIRWETSFRSHHNFLAIAPVILLFASNSNFRVPRFQSNGITDGGLAIILFGYLSCFSLVYGIRNTYWIHYIFNVICIWLLYNVTICTTDKRQA</sequence>
<dbReference type="InParanoid" id="I2H7C2"/>
<feature type="transmembrane region" description="Helical" evidence="10">
    <location>
        <begin position="706"/>
        <end position="728"/>
    </location>
</feature>
<accession>I2H7C2</accession>
<evidence type="ECO:0000256" key="1">
    <source>
        <dbReference type="ARBA" id="ARBA00004477"/>
    </source>
</evidence>
<keyword evidence="4 10" id="KW-0812">Transmembrane</keyword>
<dbReference type="HOGENOM" id="CLU_006103_0_0_1"/>
<dbReference type="GO" id="GO:0016050">
    <property type="term" value="P:vesicle organization"/>
    <property type="evidence" value="ECO:0007669"/>
    <property type="project" value="EnsemblFungi"/>
</dbReference>
<dbReference type="EMBL" id="HE806322">
    <property type="protein sequence ID" value="CCH62274.1"/>
    <property type="molecule type" value="Genomic_DNA"/>
</dbReference>
<keyword evidence="8 10" id="KW-1133">Transmembrane helix</keyword>
<feature type="transmembrane region" description="Helical" evidence="10">
    <location>
        <begin position="812"/>
        <end position="835"/>
    </location>
</feature>
<dbReference type="Gene3D" id="3.40.50.1820">
    <property type="entry name" value="alpha/beta hydrolase"/>
    <property type="match status" value="1"/>
</dbReference>
<dbReference type="OMA" id="WVRNLAV"/>
<dbReference type="GO" id="GO:0006505">
    <property type="term" value="P:GPI anchor metabolic process"/>
    <property type="evidence" value="ECO:0007669"/>
    <property type="project" value="EnsemblFungi"/>
</dbReference>
<dbReference type="STRING" id="1071380.I2H7C2"/>
<dbReference type="GO" id="GO:0050185">
    <property type="term" value="F:phosphatidylinositol deacylase activity"/>
    <property type="evidence" value="ECO:0007669"/>
    <property type="project" value="EnsemblFungi"/>
</dbReference>
<keyword evidence="14" id="KW-1185">Reference proteome</keyword>
<dbReference type="OrthoDB" id="348976at2759"/>
<dbReference type="GeneID" id="14497406"/>
<dbReference type="Pfam" id="PF25141">
    <property type="entry name" value="PGAP1_2nd"/>
    <property type="match status" value="1"/>
</dbReference>
<dbReference type="InterPro" id="IPR056824">
    <property type="entry name" value="PGAP1_TMD"/>
</dbReference>
<dbReference type="KEGG" id="tbl:TBLA_0G03370"/>
<dbReference type="InterPro" id="IPR039529">
    <property type="entry name" value="PGAP1/BST1"/>
</dbReference>
<keyword evidence="7 10" id="KW-0653">Protein transport</keyword>
<evidence type="ECO:0000256" key="7">
    <source>
        <dbReference type="ARBA" id="ARBA00022927"/>
    </source>
</evidence>
<organism evidence="13 14">
    <name type="scientific">Henningerozyma blattae (strain ATCC 34711 / CBS 6284 / DSM 70876 / NBRC 10599 / NRRL Y-10934 / UCD 77-7)</name>
    <name type="common">Yeast</name>
    <name type="synonym">Tetrapisispora blattae</name>
    <dbReference type="NCBI Taxonomy" id="1071380"/>
    <lineage>
        <taxon>Eukaryota</taxon>
        <taxon>Fungi</taxon>
        <taxon>Dikarya</taxon>
        <taxon>Ascomycota</taxon>
        <taxon>Saccharomycotina</taxon>
        <taxon>Saccharomycetes</taxon>
        <taxon>Saccharomycetales</taxon>
        <taxon>Saccharomycetaceae</taxon>
        <taxon>Henningerozyma</taxon>
    </lineage>
</organism>
<evidence type="ECO:0000259" key="11">
    <source>
        <dbReference type="Pfam" id="PF07819"/>
    </source>
</evidence>
<evidence type="ECO:0000256" key="4">
    <source>
        <dbReference type="ARBA" id="ARBA00022692"/>
    </source>
</evidence>
<evidence type="ECO:0000256" key="3">
    <source>
        <dbReference type="ARBA" id="ARBA00022448"/>
    </source>
</evidence>
<comment type="subcellular location">
    <subcellularLocation>
        <location evidence="1">Endoplasmic reticulum membrane</location>
        <topology evidence="1">Multi-pass membrane protein</topology>
    </subcellularLocation>
</comment>
<comment type="similarity">
    <text evidence="2 10">Belongs to the GPI inositol-deacylase family.</text>
</comment>
<keyword evidence="9 10" id="KW-0472">Membrane</keyword>
<dbReference type="GO" id="GO:0005789">
    <property type="term" value="C:endoplasmic reticulum membrane"/>
    <property type="evidence" value="ECO:0007669"/>
    <property type="project" value="UniProtKB-SubCell"/>
</dbReference>
<dbReference type="FunFam" id="3.40.50.1820:FF:000056">
    <property type="entry name" value="GPI inositol-deacylase"/>
    <property type="match status" value="1"/>
</dbReference>
<dbReference type="EC" id="3.1.-.-" evidence="10"/>
<evidence type="ECO:0000256" key="8">
    <source>
        <dbReference type="ARBA" id="ARBA00022989"/>
    </source>
</evidence>
<feature type="domain" description="GPI inositol-deacylase transmembrane" evidence="12">
    <location>
        <begin position="709"/>
        <end position="1027"/>
    </location>
</feature>
<dbReference type="FunCoup" id="I2H7C2">
    <property type="interactions" value="65"/>
</dbReference>
<name>I2H7C2_HENB6</name>
<keyword evidence="3 10" id="KW-0813">Transport</keyword>
<evidence type="ECO:0000256" key="5">
    <source>
        <dbReference type="ARBA" id="ARBA00022801"/>
    </source>
</evidence>
<evidence type="ECO:0000256" key="6">
    <source>
        <dbReference type="ARBA" id="ARBA00022824"/>
    </source>
</evidence>
<dbReference type="GO" id="GO:0006621">
    <property type="term" value="P:protein retention in ER lumen"/>
    <property type="evidence" value="ECO:0007669"/>
    <property type="project" value="EnsemblFungi"/>
</dbReference>
<feature type="domain" description="GPI inositol-deacylase PGAP1-like alpha/beta" evidence="11">
    <location>
        <begin position="134"/>
        <end position="369"/>
    </location>
</feature>
<feature type="transmembrane region" description="Helical" evidence="10">
    <location>
        <begin position="1014"/>
        <end position="1033"/>
    </location>
</feature>
<reference evidence="13 14" key="1">
    <citation type="journal article" date="2011" name="Proc. Natl. Acad. Sci. U.S.A.">
        <title>Evolutionary erosion of yeast sex chromosomes by mating-type switching accidents.</title>
        <authorList>
            <person name="Gordon J.L."/>
            <person name="Armisen D."/>
            <person name="Proux-Wera E."/>
            <person name="Oheigeartaigh S.S."/>
            <person name="Byrne K.P."/>
            <person name="Wolfe K.H."/>
        </authorList>
    </citation>
    <scope>NUCLEOTIDE SEQUENCE [LARGE SCALE GENOMIC DNA]</scope>
    <source>
        <strain evidence="14">ATCC 34711 / CBS 6284 / DSM 70876 / NBRC 10599 / NRRL Y-10934 / UCD 77-7</strain>
    </source>
</reference>
<dbReference type="PANTHER" id="PTHR15495">
    <property type="entry name" value="NEGATIVE REGULATOR OF VESICLE FORMATION-RELATED"/>
    <property type="match status" value="1"/>
</dbReference>
<dbReference type="PANTHER" id="PTHR15495:SF7">
    <property type="entry name" value="GPI INOSITOL-DEACYLASE"/>
    <property type="match status" value="1"/>
</dbReference>
<feature type="transmembrane region" description="Helical" evidence="10">
    <location>
        <begin position="920"/>
        <end position="948"/>
    </location>
</feature>
<feature type="transmembrane region" description="Helical" evidence="10">
    <location>
        <begin position="55"/>
        <end position="77"/>
    </location>
</feature>
<feature type="transmembrane region" description="Helical" evidence="10">
    <location>
        <begin position="888"/>
        <end position="908"/>
    </location>
</feature>
<dbReference type="Proteomes" id="UP000002866">
    <property type="component" value="Chromosome 7"/>
</dbReference>
<proteinExistence type="inferred from homology"/>
<evidence type="ECO:0000256" key="10">
    <source>
        <dbReference type="RuleBase" id="RU365011"/>
    </source>
</evidence>
<evidence type="ECO:0000256" key="2">
    <source>
        <dbReference type="ARBA" id="ARBA00006931"/>
    </source>
</evidence>
<dbReference type="InterPro" id="IPR029058">
    <property type="entry name" value="AB_hydrolase_fold"/>
</dbReference>
<dbReference type="GO" id="GO:0036503">
    <property type="term" value="P:ERAD pathway"/>
    <property type="evidence" value="ECO:0007669"/>
    <property type="project" value="EnsemblFungi"/>
</dbReference>
<dbReference type="eggNOG" id="KOG3724">
    <property type="taxonomic scope" value="Eukaryota"/>
</dbReference>
<dbReference type="GO" id="GO:0006888">
    <property type="term" value="P:endoplasmic reticulum to Golgi vesicle-mediated transport"/>
    <property type="evidence" value="ECO:0007669"/>
    <property type="project" value="EnsemblFungi"/>
</dbReference>
<protein>
    <recommendedName>
        <fullName evidence="10">GPI inositol-deacylase</fullName>
        <ecNumber evidence="10">3.1.-.-</ecNumber>
    </recommendedName>
</protein>
<evidence type="ECO:0000313" key="13">
    <source>
        <dbReference type="EMBL" id="CCH62274.1"/>
    </source>
</evidence>
<dbReference type="RefSeq" id="XP_004181793.1">
    <property type="nucleotide sequence ID" value="XM_004181745.1"/>
</dbReference>
<dbReference type="SUPFAM" id="SSF53474">
    <property type="entry name" value="alpha/beta-Hydrolases"/>
    <property type="match status" value="1"/>
</dbReference>
<dbReference type="Pfam" id="PF07819">
    <property type="entry name" value="PGAP1"/>
    <property type="match status" value="1"/>
</dbReference>
<dbReference type="GO" id="GO:0015031">
    <property type="term" value="P:protein transport"/>
    <property type="evidence" value="ECO:0007669"/>
    <property type="project" value="UniProtKB-KW"/>
</dbReference>
<dbReference type="Pfam" id="PF25140">
    <property type="entry name" value="PGAP1_TMD"/>
    <property type="match status" value="1"/>
</dbReference>